<sequence length="545" mass="61290">MSGVVGPFHSLSESDRRGLVALVGSGRSVRSAAGELGCHYGHALNFCHAFGLPVVYKAKRVDRRGSQAVQLVELVRSGLSVRQAAKRCGMHLTAAYAVATEAGCHIRLSQYARKVRQTQLRVEYLRLRLASLPGGDAGAAVGIDRRLRLDFEKGLTKSQGRREEFIPVGEDASTYNRLMKALRQRHDVIESGRLAPPALPSGVDPYKRISNRYICFEERVIIADLLREDVPLREIGRRLGRSASSIQREVRRNHSAEGPYRAETAQLKACARRLRPKIPKLLANKRLWDYVCAQLRAQWSPEEISNRLPIDYPTDKDMRISHETIYDAFYLQAKGRLKDLGLDLPTGRKKRKKRQTRSSTPAQQRFVDDMILIDDRPDEVSERILPGHWEGDLILGKNNQSAVITLVERVSRFVVLGHLPGRHTSKEVFTALHKAVTGIDKAIWSSITWDQGSEMAGHKAFTMATDIPIYFCHPGSPWERGSNENTNGRLRRNLPKNSDLSIYSAEDLEMIANIHNHKPRKALNWRTPAEVMTNALTQTGSIKPN</sequence>
<feature type="region of interest" description="Disordered" evidence="2">
    <location>
        <begin position="342"/>
        <end position="362"/>
    </location>
</feature>
<dbReference type="GO" id="GO:0015074">
    <property type="term" value="P:DNA integration"/>
    <property type="evidence" value="ECO:0007669"/>
    <property type="project" value="InterPro"/>
</dbReference>
<evidence type="ECO:0000313" key="5">
    <source>
        <dbReference type="Proteomes" id="UP000603369"/>
    </source>
</evidence>
<dbReference type="InterPro" id="IPR051917">
    <property type="entry name" value="Transposase-Integrase"/>
</dbReference>
<dbReference type="RefSeq" id="WP_200436352.1">
    <property type="nucleotide sequence ID" value="NZ_CP175765.1"/>
</dbReference>
<dbReference type="InterPro" id="IPR053392">
    <property type="entry name" value="Transposase_IS30-like"/>
</dbReference>
<dbReference type="GO" id="GO:0003676">
    <property type="term" value="F:nucleic acid binding"/>
    <property type="evidence" value="ECO:0007669"/>
    <property type="project" value="InterPro"/>
</dbReference>
<dbReference type="InterPro" id="IPR012337">
    <property type="entry name" value="RNaseH-like_sf"/>
</dbReference>
<dbReference type="GO" id="GO:0005829">
    <property type="term" value="C:cytosol"/>
    <property type="evidence" value="ECO:0007669"/>
    <property type="project" value="TreeGrafter"/>
</dbReference>
<dbReference type="SUPFAM" id="SSF53098">
    <property type="entry name" value="Ribonuclease H-like"/>
    <property type="match status" value="1"/>
</dbReference>
<keyword evidence="1" id="KW-0233">DNA recombination</keyword>
<evidence type="ECO:0000256" key="2">
    <source>
        <dbReference type="SAM" id="MobiDB-lite"/>
    </source>
</evidence>
<dbReference type="GO" id="GO:0006310">
    <property type="term" value="P:DNA recombination"/>
    <property type="evidence" value="ECO:0007669"/>
    <property type="project" value="UniProtKB-KW"/>
</dbReference>
<accession>A0A8I1I0C5</accession>
<keyword evidence="5" id="KW-1185">Reference proteome</keyword>
<dbReference type="InterPro" id="IPR001584">
    <property type="entry name" value="Integrase_cat-core"/>
</dbReference>
<dbReference type="GO" id="GO:0032196">
    <property type="term" value="P:transposition"/>
    <property type="evidence" value="ECO:0007669"/>
    <property type="project" value="TreeGrafter"/>
</dbReference>
<evidence type="ECO:0000313" key="4">
    <source>
        <dbReference type="EMBL" id="MBK3429162.1"/>
    </source>
</evidence>
<feature type="compositionally biased region" description="Basic residues" evidence="2">
    <location>
        <begin position="347"/>
        <end position="356"/>
    </location>
</feature>
<dbReference type="PANTHER" id="PTHR10948">
    <property type="entry name" value="TRANSPOSASE"/>
    <property type="match status" value="1"/>
</dbReference>
<gene>
    <name evidence="4" type="ORF">JDP02_11735</name>
</gene>
<dbReference type="InterPro" id="IPR036397">
    <property type="entry name" value="RNaseH_sf"/>
</dbReference>
<protein>
    <submittedName>
        <fullName evidence="4">IS30 family transposase</fullName>
    </submittedName>
</protein>
<dbReference type="Pfam" id="PF00665">
    <property type="entry name" value="rve"/>
    <property type="match status" value="1"/>
</dbReference>
<dbReference type="AlphaFoldDB" id="A0A8I1I0C5"/>
<dbReference type="InterPro" id="IPR025246">
    <property type="entry name" value="IS30-like_HTH"/>
</dbReference>
<evidence type="ECO:0000259" key="3">
    <source>
        <dbReference type="PROSITE" id="PS50994"/>
    </source>
</evidence>
<dbReference type="NCBIfam" id="NF033563">
    <property type="entry name" value="transpos_IS30"/>
    <property type="match status" value="1"/>
</dbReference>
<dbReference type="GO" id="GO:0004803">
    <property type="term" value="F:transposase activity"/>
    <property type="evidence" value="ECO:0007669"/>
    <property type="project" value="TreeGrafter"/>
</dbReference>
<evidence type="ECO:0000256" key="1">
    <source>
        <dbReference type="ARBA" id="ARBA00023172"/>
    </source>
</evidence>
<name>A0A8I1I0C5_9CORY</name>
<dbReference type="PROSITE" id="PS50994">
    <property type="entry name" value="INTEGRASE"/>
    <property type="match status" value="1"/>
</dbReference>
<feature type="domain" description="Integrase catalytic" evidence="3">
    <location>
        <begin position="373"/>
        <end position="536"/>
    </location>
</feature>
<dbReference type="PANTHER" id="PTHR10948:SF23">
    <property type="entry name" value="TRANSPOSASE INSI FOR INSERTION SEQUENCE ELEMENT IS30A-RELATED"/>
    <property type="match status" value="1"/>
</dbReference>
<organism evidence="4 5">
    <name type="scientific">Corynebacterium tuberculostearicum</name>
    <dbReference type="NCBI Taxonomy" id="38304"/>
    <lineage>
        <taxon>Bacteria</taxon>
        <taxon>Bacillati</taxon>
        <taxon>Actinomycetota</taxon>
        <taxon>Actinomycetes</taxon>
        <taxon>Mycobacteriales</taxon>
        <taxon>Corynebacteriaceae</taxon>
        <taxon>Corynebacterium</taxon>
    </lineage>
</organism>
<comment type="caution">
    <text evidence="4">The sequence shown here is derived from an EMBL/GenBank/DDBJ whole genome shotgun (WGS) entry which is preliminary data.</text>
</comment>
<dbReference type="Gene3D" id="3.30.420.10">
    <property type="entry name" value="Ribonuclease H-like superfamily/Ribonuclease H"/>
    <property type="match status" value="1"/>
</dbReference>
<dbReference type="EMBL" id="JAEHFL010000037">
    <property type="protein sequence ID" value="MBK3429162.1"/>
    <property type="molecule type" value="Genomic_DNA"/>
</dbReference>
<dbReference type="Proteomes" id="UP000603369">
    <property type="component" value="Unassembled WGS sequence"/>
</dbReference>
<dbReference type="Pfam" id="PF13936">
    <property type="entry name" value="HTH_38"/>
    <property type="match status" value="1"/>
</dbReference>
<reference evidence="4 5" key="1">
    <citation type="submission" date="2020-12" db="EMBL/GenBank/DDBJ databases">
        <title>Draft genome sequence of the commensal strain Corynebacterium tuberculostearicum MFP09/CIP 102622 isolated from human skin.</title>
        <authorList>
            <person name="Boukerb A.M."/>
            <person name="Janvier X."/>
            <person name="Feuilloley M.G.J."/>
            <person name="Groboillot A."/>
        </authorList>
    </citation>
    <scope>NUCLEOTIDE SEQUENCE [LARGE SCALE GENOMIC DNA]</scope>
    <source>
        <strain evidence="4 5">CIP 102622</strain>
    </source>
</reference>
<proteinExistence type="predicted"/>